<dbReference type="Proteomes" id="UP000322631">
    <property type="component" value="Chromosome"/>
</dbReference>
<evidence type="ECO:0000256" key="1">
    <source>
        <dbReference type="SAM" id="Phobius"/>
    </source>
</evidence>
<name>A0A5C0SMC0_9EURY</name>
<gene>
    <name evidence="2" type="ORF">FPV09_11175</name>
</gene>
<dbReference type="EMBL" id="CP041932">
    <property type="protein sequence ID" value="QEK15543.1"/>
    <property type="molecule type" value="Genomic_DNA"/>
</dbReference>
<dbReference type="RefSeq" id="WP_148883454.1">
    <property type="nucleotide sequence ID" value="NZ_CP041932.1"/>
</dbReference>
<organism evidence="2 3">
    <name type="scientific">Thermococcus aciditolerans</name>
    <dbReference type="NCBI Taxonomy" id="2598455"/>
    <lineage>
        <taxon>Archaea</taxon>
        <taxon>Methanobacteriati</taxon>
        <taxon>Methanobacteriota</taxon>
        <taxon>Thermococci</taxon>
        <taxon>Thermococcales</taxon>
        <taxon>Thermococcaceae</taxon>
        <taxon>Thermococcus</taxon>
    </lineage>
</organism>
<feature type="transmembrane region" description="Helical" evidence="1">
    <location>
        <begin position="100"/>
        <end position="118"/>
    </location>
</feature>
<keyword evidence="1" id="KW-0812">Transmembrane</keyword>
<feature type="transmembrane region" description="Helical" evidence="1">
    <location>
        <begin position="7"/>
        <end position="23"/>
    </location>
</feature>
<evidence type="ECO:0000313" key="3">
    <source>
        <dbReference type="Proteomes" id="UP000322631"/>
    </source>
</evidence>
<keyword evidence="1" id="KW-1133">Transmembrane helix</keyword>
<dbReference type="Pfam" id="PF09946">
    <property type="entry name" value="DUF2178"/>
    <property type="match status" value="1"/>
</dbReference>
<reference evidence="2 3" key="1">
    <citation type="submission" date="2019-07" db="EMBL/GenBank/DDBJ databases">
        <title>Complete genome of Thermococcus acidophilus.</title>
        <authorList>
            <person name="Li X."/>
        </authorList>
    </citation>
    <scope>NUCLEOTIDE SEQUENCE [LARGE SCALE GENOMIC DNA]</scope>
    <source>
        <strain evidence="2 3">SY113</strain>
    </source>
</reference>
<dbReference type="AlphaFoldDB" id="A0A5C0SMC0"/>
<keyword evidence="1" id="KW-0472">Membrane</keyword>
<dbReference type="KEGG" id="them:FPV09_11175"/>
<accession>A0A5C0SMC0</accession>
<sequence length="122" mass="13536">MNLKYEGLLAGLIAVMVIGLAYSTKSGKASLAVGIFLLGVLLVYALNRYYNSRVERVEDERTELISAKSTRNAFAVVNVILFAEYLWEYSNGNTETATKLLIPLAVGVVALVVSQYYYERVM</sequence>
<evidence type="ECO:0000313" key="2">
    <source>
        <dbReference type="EMBL" id="QEK15543.1"/>
    </source>
</evidence>
<proteinExistence type="predicted"/>
<protein>
    <submittedName>
        <fullName evidence="2">DUF2178 domain-containing protein</fullName>
    </submittedName>
</protein>
<keyword evidence="3" id="KW-1185">Reference proteome</keyword>
<dbReference type="InterPro" id="IPR019235">
    <property type="entry name" value="DUF2178_TM"/>
</dbReference>
<dbReference type="GeneID" id="41610424"/>
<feature type="transmembrane region" description="Helical" evidence="1">
    <location>
        <begin position="29"/>
        <end position="50"/>
    </location>
</feature>